<keyword evidence="2" id="KW-1185">Reference proteome</keyword>
<dbReference type="Proteomes" id="UP000198287">
    <property type="component" value="Unassembled WGS sequence"/>
</dbReference>
<accession>A0A226DR02</accession>
<protein>
    <submittedName>
        <fullName evidence="1">Uncharacterized protein</fullName>
    </submittedName>
</protein>
<evidence type="ECO:0000313" key="2">
    <source>
        <dbReference type="Proteomes" id="UP000198287"/>
    </source>
</evidence>
<sequence>MSKVKDSAVNSREATTSVLAVNLQALPSSRLGVLPPMNCMRRTVQRARQAAQIHPVVARTRSEIPDLSGRFLANDGEDFLKIVTISTPNERALVFCTKKIWTGFRRRIIGFVMAHSSPPLHFSTS</sequence>
<name>A0A226DR02_FOLCA</name>
<evidence type="ECO:0000313" key="1">
    <source>
        <dbReference type="EMBL" id="OXA47629.1"/>
    </source>
</evidence>
<organism evidence="1 2">
    <name type="scientific">Folsomia candida</name>
    <name type="common">Springtail</name>
    <dbReference type="NCBI Taxonomy" id="158441"/>
    <lineage>
        <taxon>Eukaryota</taxon>
        <taxon>Metazoa</taxon>
        <taxon>Ecdysozoa</taxon>
        <taxon>Arthropoda</taxon>
        <taxon>Hexapoda</taxon>
        <taxon>Collembola</taxon>
        <taxon>Entomobryomorpha</taxon>
        <taxon>Isotomoidea</taxon>
        <taxon>Isotomidae</taxon>
        <taxon>Proisotominae</taxon>
        <taxon>Folsomia</taxon>
    </lineage>
</organism>
<reference evidence="1 2" key="1">
    <citation type="submission" date="2015-12" db="EMBL/GenBank/DDBJ databases">
        <title>The genome of Folsomia candida.</title>
        <authorList>
            <person name="Faddeeva A."/>
            <person name="Derks M.F."/>
            <person name="Anvar Y."/>
            <person name="Smit S."/>
            <person name="Van Straalen N."/>
            <person name="Roelofs D."/>
        </authorList>
    </citation>
    <scope>NUCLEOTIDE SEQUENCE [LARGE SCALE GENOMIC DNA]</scope>
    <source>
        <strain evidence="1 2">VU population</strain>
        <tissue evidence="1">Whole body</tissue>
    </source>
</reference>
<gene>
    <name evidence="1" type="ORF">Fcan01_17939</name>
</gene>
<comment type="caution">
    <text evidence="1">The sequence shown here is derived from an EMBL/GenBank/DDBJ whole genome shotgun (WGS) entry which is preliminary data.</text>
</comment>
<dbReference type="EMBL" id="LNIX01000013">
    <property type="protein sequence ID" value="OXA47629.1"/>
    <property type="molecule type" value="Genomic_DNA"/>
</dbReference>
<dbReference type="AlphaFoldDB" id="A0A226DR02"/>
<proteinExistence type="predicted"/>